<dbReference type="Pfam" id="PF00535">
    <property type="entry name" value="Glycos_transf_2"/>
    <property type="match status" value="1"/>
</dbReference>
<evidence type="ECO:0000313" key="3">
    <source>
        <dbReference type="Proteomes" id="UP000317178"/>
    </source>
</evidence>
<reference evidence="2 3" key="1">
    <citation type="submission" date="2019-02" db="EMBL/GenBank/DDBJ databases">
        <title>Deep-cultivation of Planctomycetes and their phenomic and genomic characterization uncovers novel biology.</title>
        <authorList>
            <person name="Wiegand S."/>
            <person name="Jogler M."/>
            <person name="Boedeker C."/>
            <person name="Pinto D."/>
            <person name="Vollmers J."/>
            <person name="Rivas-Marin E."/>
            <person name="Kohn T."/>
            <person name="Peeters S.H."/>
            <person name="Heuer A."/>
            <person name="Rast P."/>
            <person name="Oberbeckmann S."/>
            <person name="Bunk B."/>
            <person name="Jeske O."/>
            <person name="Meyerdierks A."/>
            <person name="Storesund J.E."/>
            <person name="Kallscheuer N."/>
            <person name="Luecker S."/>
            <person name="Lage O.M."/>
            <person name="Pohl T."/>
            <person name="Merkel B.J."/>
            <person name="Hornburger P."/>
            <person name="Mueller R.-W."/>
            <person name="Bruemmer F."/>
            <person name="Labrenz M."/>
            <person name="Spormann A.M."/>
            <person name="Op den Camp H."/>
            <person name="Overmann J."/>
            <person name="Amann R."/>
            <person name="Jetten M.S.M."/>
            <person name="Mascher T."/>
            <person name="Medema M.H."/>
            <person name="Devos D.P."/>
            <person name="Kaster A.-K."/>
            <person name="Ovreas L."/>
            <person name="Rohde M."/>
            <person name="Galperin M.Y."/>
            <person name="Jogler C."/>
        </authorList>
    </citation>
    <scope>NUCLEOTIDE SEQUENCE [LARGE SCALE GENOMIC DNA]</scope>
    <source>
        <strain evidence="2 3">Pla110</strain>
    </source>
</reference>
<keyword evidence="3" id="KW-1185">Reference proteome</keyword>
<dbReference type="InterPro" id="IPR001173">
    <property type="entry name" value="Glyco_trans_2-like"/>
</dbReference>
<sequence>MSNSETPAGQVSTPFLPVTSNRHEGKTIAIMPAYNAAATLKRTLDDFPPGVVDETILVDDCSRDNTAEVARELGLTVIVHDQNKGYGGNQKTCYRRALESGAEYVVMIHPDYQYDSRVIGLAVETMKLGILDVCIGSRIRTRRETLQGGMPLYKYFANRFLTTVENSVLGQNLGDFHSGFRAYRREVLETIPFERNSDDFVFDSQFLAQVVHFGFKMGDIPVPVRYFAEASSINFSRSMKYGLSTLGVLGSYLMHRWHLKKSPLFEVKESRAVNESGGDA</sequence>
<dbReference type="InterPro" id="IPR029044">
    <property type="entry name" value="Nucleotide-diphossugar_trans"/>
</dbReference>
<feature type="domain" description="Glycosyltransferase 2-like" evidence="1">
    <location>
        <begin position="30"/>
        <end position="190"/>
    </location>
</feature>
<evidence type="ECO:0000313" key="2">
    <source>
        <dbReference type="EMBL" id="QDU80601.1"/>
    </source>
</evidence>
<dbReference type="GO" id="GO:0016740">
    <property type="term" value="F:transferase activity"/>
    <property type="evidence" value="ECO:0007669"/>
    <property type="project" value="UniProtKB-KW"/>
</dbReference>
<dbReference type="CDD" id="cd04179">
    <property type="entry name" value="DPM_DPG-synthase_like"/>
    <property type="match status" value="1"/>
</dbReference>
<name>A0A518CMZ7_9PLAN</name>
<dbReference type="KEGG" id="plon:Pla110_23320"/>
<dbReference type="Gene3D" id="3.90.550.10">
    <property type="entry name" value="Spore Coat Polysaccharide Biosynthesis Protein SpsA, Chain A"/>
    <property type="match status" value="1"/>
</dbReference>
<dbReference type="PANTHER" id="PTHR48090:SF7">
    <property type="entry name" value="RFBJ PROTEIN"/>
    <property type="match status" value="1"/>
</dbReference>
<dbReference type="SUPFAM" id="SSF53448">
    <property type="entry name" value="Nucleotide-diphospho-sugar transferases"/>
    <property type="match status" value="1"/>
</dbReference>
<dbReference type="InterPro" id="IPR050256">
    <property type="entry name" value="Glycosyltransferase_2"/>
</dbReference>
<proteinExistence type="predicted"/>
<evidence type="ECO:0000259" key="1">
    <source>
        <dbReference type="Pfam" id="PF00535"/>
    </source>
</evidence>
<protein>
    <submittedName>
        <fullName evidence="2">Glycosyl transferase family 2</fullName>
    </submittedName>
</protein>
<dbReference type="PANTHER" id="PTHR48090">
    <property type="entry name" value="UNDECAPRENYL-PHOSPHATE 4-DEOXY-4-FORMAMIDO-L-ARABINOSE TRANSFERASE-RELATED"/>
    <property type="match status" value="1"/>
</dbReference>
<dbReference type="EMBL" id="CP036281">
    <property type="protein sequence ID" value="QDU80601.1"/>
    <property type="molecule type" value="Genomic_DNA"/>
</dbReference>
<gene>
    <name evidence="2" type="ORF">Pla110_23320</name>
</gene>
<keyword evidence="2" id="KW-0808">Transferase</keyword>
<dbReference type="AlphaFoldDB" id="A0A518CMZ7"/>
<organism evidence="2 3">
    <name type="scientific">Polystyrenella longa</name>
    <dbReference type="NCBI Taxonomy" id="2528007"/>
    <lineage>
        <taxon>Bacteria</taxon>
        <taxon>Pseudomonadati</taxon>
        <taxon>Planctomycetota</taxon>
        <taxon>Planctomycetia</taxon>
        <taxon>Planctomycetales</taxon>
        <taxon>Planctomycetaceae</taxon>
        <taxon>Polystyrenella</taxon>
    </lineage>
</organism>
<dbReference type="Proteomes" id="UP000317178">
    <property type="component" value="Chromosome"/>
</dbReference>
<accession>A0A518CMZ7</accession>